<feature type="domain" description="4Fe-4S ferredoxin-type" evidence="15">
    <location>
        <begin position="142"/>
        <end position="171"/>
    </location>
</feature>
<gene>
    <name evidence="16" type="primary">frdB</name>
    <name evidence="16" type="ORF">SP90_10515</name>
</gene>
<dbReference type="SUPFAM" id="SSF54292">
    <property type="entry name" value="2Fe-2S ferredoxin-like"/>
    <property type="match status" value="1"/>
</dbReference>
<protein>
    <recommendedName>
        <fullName evidence="4">succinate dehydrogenase</fullName>
        <ecNumber evidence="4">1.3.5.1</ecNumber>
    </recommendedName>
</protein>
<keyword evidence="8" id="KW-0479">Metal-binding</keyword>
<dbReference type="STRING" id="1560234.SP90_10515"/>
<dbReference type="InterPro" id="IPR009051">
    <property type="entry name" value="Helical_ferredxn"/>
</dbReference>
<evidence type="ECO:0000256" key="4">
    <source>
        <dbReference type="ARBA" id="ARBA00012792"/>
    </source>
</evidence>
<dbReference type="Pfam" id="PF13085">
    <property type="entry name" value="Fer2_3"/>
    <property type="match status" value="1"/>
</dbReference>
<evidence type="ECO:0000256" key="5">
    <source>
        <dbReference type="ARBA" id="ARBA00022485"/>
    </source>
</evidence>
<dbReference type="NCBIfam" id="TIGR00384">
    <property type="entry name" value="dhsB"/>
    <property type="match status" value="1"/>
</dbReference>
<dbReference type="GO" id="GO:0046872">
    <property type="term" value="F:metal ion binding"/>
    <property type="evidence" value="ECO:0007669"/>
    <property type="project" value="UniProtKB-KW"/>
</dbReference>
<dbReference type="InterPro" id="IPR012675">
    <property type="entry name" value="Beta-grasp_dom_sf"/>
</dbReference>
<evidence type="ECO:0000256" key="1">
    <source>
        <dbReference type="ARBA" id="ARBA00001927"/>
    </source>
</evidence>
<dbReference type="PATRIC" id="fig|1560234.3.peg.953"/>
<dbReference type="GO" id="GO:0022904">
    <property type="term" value="P:respiratory electron transport chain"/>
    <property type="evidence" value="ECO:0007669"/>
    <property type="project" value="TreeGrafter"/>
</dbReference>
<dbReference type="OrthoDB" id="9804391at2"/>
<comment type="cofactor">
    <cofactor evidence="2">
        <name>[4Fe-4S] cluster</name>
        <dbReference type="ChEBI" id="CHEBI:49883"/>
    </cofactor>
</comment>
<evidence type="ECO:0000313" key="16">
    <source>
        <dbReference type="EMBL" id="OBQ50191.1"/>
    </source>
</evidence>
<keyword evidence="9" id="KW-0560">Oxidoreductase</keyword>
<dbReference type="InterPro" id="IPR036010">
    <property type="entry name" value="2Fe-2S_ferredoxin-like_sf"/>
</dbReference>
<dbReference type="InterPro" id="IPR017900">
    <property type="entry name" value="4Fe4S_Fe_S_CS"/>
</dbReference>
<comment type="similarity">
    <text evidence="3">Belongs to the succinate dehydrogenase/fumarate reductase iron-sulfur protein family.</text>
</comment>
<dbReference type="GO" id="GO:0009055">
    <property type="term" value="F:electron transfer activity"/>
    <property type="evidence" value="ECO:0007669"/>
    <property type="project" value="InterPro"/>
</dbReference>
<evidence type="ECO:0000256" key="13">
    <source>
        <dbReference type="ARBA" id="ARBA00034078"/>
    </source>
</evidence>
<dbReference type="Pfam" id="PF13183">
    <property type="entry name" value="Fer4_8"/>
    <property type="match status" value="1"/>
</dbReference>
<dbReference type="Gene3D" id="3.10.20.30">
    <property type="match status" value="1"/>
</dbReference>
<evidence type="ECO:0000256" key="12">
    <source>
        <dbReference type="ARBA" id="ARBA00023291"/>
    </source>
</evidence>
<keyword evidence="12" id="KW-0003">3Fe-4S</keyword>
<accession>A0A1B7XBR5</accession>
<dbReference type="NCBIfam" id="NF010071">
    <property type="entry name" value="PRK13552.1"/>
    <property type="match status" value="1"/>
</dbReference>
<keyword evidence="5" id="KW-0004">4Fe-4S</keyword>
<evidence type="ECO:0000313" key="17">
    <source>
        <dbReference type="Proteomes" id="UP000091979"/>
    </source>
</evidence>
<keyword evidence="6" id="KW-0816">Tricarboxylic acid cycle</keyword>
<evidence type="ECO:0000256" key="9">
    <source>
        <dbReference type="ARBA" id="ARBA00023002"/>
    </source>
</evidence>
<keyword evidence="17" id="KW-1185">Reference proteome</keyword>
<proteinExistence type="inferred from homology"/>
<dbReference type="AlphaFoldDB" id="A0A1B7XBR5"/>
<dbReference type="PANTHER" id="PTHR11921:SF36">
    <property type="entry name" value="FUMARATE REDUCTASE IRON-SULFUR SUBUNIT"/>
    <property type="match status" value="1"/>
</dbReference>
<dbReference type="Proteomes" id="UP000091979">
    <property type="component" value="Unassembled WGS sequence"/>
</dbReference>
<evidence type="ECO:0000256" key="8">
    <source>
        <dbReference type="ARBA" id="ARBA00022723"/>
    </source>
</evidence>
<dbReference type="PROSITE" id="PS00198">
    <property type="entry name" value="4FE4S_FER_1"/>
    <property type="match status" value="1"/>
</dbReference>
<organism evidence="16 17">
    <name type="scientific">Halodesulfovibrio spirochaetisodalis</name>
    <dbReference type="NCBI Taxonomy" id="1560234"/>
    <lineage>
        <taxon>Bacteria</taxon>
        <taxon>Pseudomonadati</taxon>
        <taxon>Thermodesulfobacteriota</taxon>
        <taxon>Desulfovibrionia</taxon>
        <taxon>Desulfovibrionales</taxon>
        <taxon>Desulfovibrionaceae</taxon>
        <taxon>Halodesulfovibrio</taxon>
    </lineage>
</organism>
<reference evidence="16 17" key="1">
    <citation type="submission" date="2015-01" db="EMBL/GenBank/DDBJ databases">
        <title>Desulfovibrio sp. JC271 draft genome sequence.</title>
        <authorList>
            <person name="Shivani Y."/>
            <person name="Subhash Y."/>
            <person name="Sasikala C."/>
            <person name="Ramana C.V."/>
        </authorList>
    </citation>
    <scope>NUCLEOTIDE SEQUENCE [LARGE SCALE GENOMIC DNA]</scope>
    <source>
        <strain evidence="16 17">JC271</strain>
    </source>
</reference>
<keyword evidence="7" id="KW-0001">2Fe-2S</keyword>
<evidence type="ECO:0000259" key="15">
    <source>
        <dbReference type="PROSITE" id="PS51379"/>
    </source>
</evidence>
<dbReference type="GO" id="GO:0008177">
    <property type="term" value="F:succinate dehydrogenase (quinone) activity"/>
    <property type="evidence" value="ECO:0007669"/>
    <property type="project" value="UniProtKB-EC"/>
</dbReference>
<comment type="cofactor">
    <cofactor evidence="13">
        <name>[2Fe-2S] cluster</name>
        <dbReference type="ChEBI" id="CHEBI:190135"/>
    </cofactor>
</comment>
<dbReference type="EMBL" id="JXMS01000017">
    <property type="protein sequence ID" value="OBQ50191.1"/>
    <property type="molecule type" value="Genomic_DNA"/>
</dbReference>
<evidence type="ECO:0000256" key="14">
    <source>
        <dbReference type="ARBA" id="ARBA00066269"/>
    </source>
</evidence>
<keyword evidence="10" id="KW-0408">Iron</keyword>
<dbReference type="PROSITE" id="PS51379">
    <property type="entry name" value="4FE4S_FER_2"/>
    <property type="match status" value="1"/>
</dbReference>
<dbReference type="PANTHER" id="PTHR11921">
    <property type="entry name" value="SUCCINATE DEHYDROGENASE IRON-SULFUR PROTEIN"/>
    <property type="match status" value="1"/>
</dbReference>
<evidence type="ECO:0000256" key="3">
    <source>
        <dbReference type="ARBA" id="ARBA00009433"/>
    </source>
</evidence>
<dbReference type="GO" id="GO:0051538">
    <property type="term" value="F:3 iron, 4 sulfur cluster binding"/>
    <property type="evidence" value="ECO:0007669"/>
    <property type="project" value="UniProtKB-KW"/>
</dbReference>
<name>A0A1B7XBR5_9BACT</name>
<dbReference type="GO" id="GO:0006099">
    <property type="term" value="P:tricarboxylic acid cycle"/>
    <property type="evidence" value="ECO:0007669"/>
    <property type="project" value="UniProtKB-KW"/>
</dbReference>
<dbReference type="PROSITE" id="PS00197">
    <property type="entry name" value="2FE2S_FER_1"/>
    <property type="match status" value="1"/>
</dbReference>
<keyword evidence="11" id="KW-0411">Iron-sulfur</keyword>
<dbReference type="Gene3D" id="1.10.1060.10">
    <property type="entry name" value="Alpha-helical ferredoxin"/>
    <property type="match status" value="1"/>
</dbReference>
<dbReference type="GO" id="GO:0051539">
    <property type="term" value="F:4 iron, 4 sulfur cluster binding"/>
    <property type="evidence" value="ECO:0007669"/>
    <property type="project" value="UniProtKB-KW"/>
</dbReference>
<sequence>MSRRLHIEVFRYNPLDPESKPHMQSFYVNEYDSMTLFIALNIIRDQHDPTLQFDFCCRAGICGSCGMVINGRPGLACHTQTKDLPEHIVLHPLPVFKLIGDLSVDTGVWFRDAGTRIEAWVHNDHDSFDPTQEEARMENALANEIFELDRCVECGCCIAACGTARMRTDFLGAASIARVARFYLDPRDERNVENYYEVIGNDQGVFGCMGLLACEDVCPKHIPLQDQLGIMRRMLALHSVKGILPKALIEKLAHKGCCHENHKS</sequence>
<dbReference type="GO" id="GO:0051537">
    <property type="term" value="F:2 iron, 2 sulfur cluster binding"/>
    <property type="evidence" value="ECO:0007669"/>
    <property type="project" value="UniProtKB-KW"/>
</dbReference>
<evidence type="ECO:0000256" key="7">
    <source>
        <dbReference type="ARBA" id="ARBA00022714"/>
    </source>
</evidence>
<comment type="cofactor">
    <cofactor evidence="1">
        <name>[3Fe-4S] cluster</name>
        <dbReference type="ChEBI" id="CHEBI:21137"/>
    </cofactor>
</comment>
<dbReference type="InterPro" id="IPR006058">
    <property type="entry name" value="2Fe2S_fd_BS"/>
</dbReference>
<comment type="subunit">
    <text evidence="14">Part of an enzyme complex containing three subunits: a flavoprotein (frdA), an iron-sulfur protein (frdB), and diheme cytochrome b (frdC).</text>
</comment>
<evidence type="ECO:0000256" key="11">
    <source>
        <dbReference type="ARBA" id="ARBA00023014"/>
    </source>
</evidence>
<dbReference type="InterPro" id="IPR017896">
    <property type="entry name" value="4Fe4S_Fe-S-bd"/>
</dbReference>
<evidence type="ECO:0000256" key="10">
    <source>
        <dbReference type="ARBA" id="ARBA00023004"/>
    </source>
</evidence>
<dbReference type="SUPFAM" id="SSF46548">
    <property type="entry name" value="alpha-helical ferredoxin"/>
    <property type="match status" value="1"/>
</dbReference>
<comment type="caution">
    <text evidence="16">The sequence shown here is derived from an EMBL/GenBank/DDBJ whole genome shotgun (WGS) entry which is preliminary data.</text>
</comment>
<dbReference type="FunFam" id="1.10.1060.10:FF:000003">
    <property type="entry name" value="Succinate dehydrogenase iron-sulfur subunit"/>
    <property type="match status" value="1"/>
</dbReference>
<dbReference type="InterPro" id="IPR004489">
    <property type="entry name" value="Succ_DH/fum_Rdtase_Fe-S"/>
</dbReference>
<dbReference type="InterPro" id="IPR025192">
    <property type="entry name" value="Succ_DH/fum_Rdtase_N"/>
</dbReference>
<evidence type="ECO:0000256" key="6">
    <source>
        <dbReference type="ARBA" id="ARBA00022532"/>
    </source>
</evidence>
<dbReference type="RefSeq" id="WP_066855598.1">
    <property type="nucleotide sequence ID" value="NZ_JXMS01000017.1"/>
</dbReference>
<dbReference type="EC" id="1.3.5.1" evidence="4"/>
<evidence type="ECO:0000256" key="2">
    <source>
        <dbReference type="ARBA" id="ARBA00001966"/>
    </source>
</evidence>
<dbReference type="InterPro" id="IPR050573">
    <property type="entry name" value="SDH/FRD_Iron-Sulfur"/>
</dbReference>